<evidence type="ECO:0000259" key="2">
    <source>
        <dbReference type="Pfam" id="PF00437"/>
    </source>
</evidence>
<proteinExistence type="inferred from homology"/>
<dbReference type="SUPFAM" id="SSF52540">
    <property type="entry name" value="P-loop containing nucleoside triphosphate hydrolases"/>
    <property type="match status" value="1"/>
</dbReference>
<dbReference type="Gene3D" id="3.30.450.90">
    <property type="match status" value="1"/>
</dbReference>
<evidence type="ECO:0000256" key="1">
    <source>
        <dbReference type="ARBA" id="ARBA00006611"/>
    </source>
</evidence>
<keyword evidence="4" id="KW-1185">Reference proteome</keyword>
<dbReference type="RefSeq" id="WP_024728654.1">
    <property type="nucleotide sequence ID" value="NZ_JACOOS010000016.1"/>
</dbReference>
<dbReference type="Proteomes" id="UP000635828">
    <property type="component" value="Unassembled WGS sequence"/>
</dbReference>
<comment type="similarity">
    <text evidence="1">Belongs to the GSP E family.</text>
</comment>
<dbReference type="InterPro" id="IPR001482">
    <property type="entry name" value="T2SS/T4SS_dom"/>
</dbReference>
<dbReference type="Pfam" id="PF00437">
    <property type="entry name" value="T2SSE"/>
    <property type="match status" value="1"/>
</dbReference>
<dbReference type="Gene3D" id="3.40.50.300">
    <property type="entry name" value="P-loop containing nucleotide triphosphate hydrolases"/>
    <property type="match status" value="1"/>
</dbReference>
<protein>
    <submittedName>
        <fullName evidence="3">Type II/IV secretion system ATPase subunit</fullName>
    </submittedName>
</protein>
<gene>
    <name evidence="3" type="ORF">H8S22_12750</name>
</gene>
<sequence>MQKFAIEDKYFGPLLPFIQDYMVTDINWNGKELIIDDLDRGRHTVVGTEISESFISQFSARIANAVSAPFNKYDPLVEAEVDGLRISIIHEDVCATGRSISIRKSPALVRLSEDKIFKEDYCGREILNFLKNSVLGHMNIVIAGQVGSGKTELLKYLTRFIPDMERVITIEDSLEIHYREINPGKDCVAIEVNEDTFGYVEAIKASLRQLPTWILLSEARGEEVQHLIQSLTTGHYSLTTVHTDDVRRIPERMKNMVDDPIASERIERDVYGFVDLGILIRKEQSLDGRILRYIDQIACFYLDQNGQKKIQMILKDRRIINKELPQKLKKKFLVKDPFRWEGMNNGTT</sequence>
<name>A0ABR7FTA8_9FIRM</name>
<accession>A0ABR7FTA8</accession>
<organism evidence="3 4">
    <name type="scientific">Anaerostipes hominis</name>
    <name type="common">ex Liu et al. 2021</name>
    <dbReference type="NCBI Taxonomy" id="2763018"/>
    <lineage>
        <taxon>Bacteria</taxon>
        <taxon>Bacillati</taxon>
        <taxon>Bacillota</taxon>
        <taxon>Clostridia</taxon>
        <taxon>Lachnospirales</taxon>
        <taxon>Lachnospiraceae</taxon>
        <taxon>Anaerostipes</taxon>
    </lineage>
</organism>
<feature type="domain" description="Bacterial type II secretion system protein E" evidence="2">
    <location>
        <begin position="95"/>
        <end position="258"/>
    </location>
</feature>
<dbReference type="InterPro" id="IPR050921">
    <property type="entry name" value="T4SS_GSP_E_ATPase"/>
</dbReference>
<comment type="caution">
    <text evidence="3">The sequence shown here is derived from an EMBL/GenBank/DDBJ whole genome shotgun (WGS) entry which is preliminary data.</text>
</comment>
<dbReference type="PANTHER" id="PTHR30486">
    <property type="entry name" value="TWITCHING MOTILITY PROTEIN PILT"/>
    <property type="match status" value="1"/>
</dbReference>
<dbReference type="InterPro" id="IPR027417">
    <property type="entry name" value="P-loop_NTPase"/>
</dbReference>
<dbReference type="EMBL" id="JACOOS010000016">
    <property type="protein sequence ID" value="MBC5678437.1"/>
    <property type="molecule type" value="Genomic_DNA"/>
</dbReference>
<reference evidence="3 4" key="1">
    <citation type="submission" date="2020-08" db="EMBL/GenBank/DDBJ databases">
        <title>Genome public.</title>
        <authorList>
            <person name="Liu C."/>
            <person name="Sun Q."/>
        </authorList>
    </citation>
    <scope>NUCLEOTIDE SEQUENCE [LARGE SCALE GENOMIC DNA]</scope>
    <source>
        <strain evidence="3 4">NSJ-7</strain>
    </source>
</reference>
<evidence type="ECO:0000313" key="4">
    <source>
        <dbReference type="Proteomes" id="UP000635828"/>
    </source>
</evidence>
<evidence type="ECO:0000313" key="3">
    <source>
        <dbReference type="EMBL" id="MBC5678437.1"/>
    </source>
</evidence>
<dbReference type="PANTHER" id="PTHR30486:SF6">
    <property type="entry name" value="TYPE IV PILUS RETRACTATION ATPASE PILT"/>
    <property type="match status" value="1"/>
</dbReference>